<dbReference type="PROSITE" id="PS50995">
    <property type="entry name" value="HTH_MARR_2"/>
    <property type="match status" value="1"/>
</dbReference>
<evidence type="ECO:0000313" key="2">
    <source>
        <dbReference type="EMBL" id="RII39348.1"/>
    </source>
</evidence>
<dbReference type="InterPro" id="IPR036390">
    <property type="entry name" value="WH_DNA-bd_sf"/>
</dbReference>
<protein>
    <submittedName>
        <fullName evidence="2">MarR family transcriptional regulator</fullName>
    </submittedName>
</protein>
<dbReference type="Proteomes" id="UP000265848">
    <property type="component" value="Unassembled WGS sequence"/>
</dbReference>
<dbReference type="InterPro" id="IPR039422">
    <property type="entry name" value="MarR/SlyA-like"/>
</dbReference>
<dbReference type="GO" id="GO:0003700">
    <property type="term" value="F:DNA-binding transcription factor activity"/>
    <property type="evidence" value="ECO:0007669"/>
    <property type="project" value="InterPro"/>
</dbReference>
<name>A0A399J1T5_9RHOB</name>
<dbReference type="InterPro" id="IPR000835">
    <property type="entry name" value="HTH_MarR-typ"/>
</dbReference>
<comment type="caution">
    <text evidence="2">The sequence shown here is derived from an EMBL/GenBank/DDBJ whole genome shotgun (WGS) entry which is preliminary data.</text>
</comment>
<dbReference type="AlphaFoldDB" id="A0A399J1T5"/>
<dbReference type="PANTHER" id="PTHR33164:SF43">
    <property type="entry name" value="HTH-TYPE TRANSCRIPTIONAL REPRESSOR YETL"/>
    <property type="match status" value="1"/>
</dbReference>
<dbReference type="InterPro" id="IPR036388">
    <property type="entry name" value="WH-like_DNA-bd_sf"/>
</dbReference>
<dbReference type="Pfam" id="PF01047">
    <property type="entry name" value="MarR"/>
    <property type="match status" value="1"/>
</dbReference>
<proteinExistence type="predicted"/>
<accession>A0A399J1T5</accession>
<dbReference type="GO" id="GO:0006950">
    <property type="term" value="P:response to stress"/>
    <property type="evidence" value="ECO:0007669"/>
    <property type="project" value="TreeGrafter"/>
</dbReference>
<dbReference type="EMBL" id="QWJJ01000005">
    <property type="protein sequence ID" value="RII39348.1"/>
    <property type="molecule type" value="Genomic_DNA"/>
</dbReference>
<organism evidence="2 3">
    <name type="scientific">Pseudooceanicola sediminis</name>
    <dbReference type="NCBI Taxonomy" id="2211117"/>
    <lineage>
        <taxon>Bacteria</taxon>
        <taxon>Pseudomonadati</taxon>
        <taxon>Pseudomonadota</taxon>
        <taxon>Alphaproteobacteria</taxon>
        <taxon>Rhodobacterales</taxon>
        <taxon>Paracoccaceae</taxon>
        <taxon>Pseudooceanicola</taxon>
    </lineage>
</organism>
<dbReference type="SUPFAM" id="SSF46785">
    <property type="entry name" value="Winged helix' DNA-binding domain"/>
    <property type="match status" value="1"/>
</dbReference>
<sequence>MGAVGKLAPKPSADAAAGVRLGALRHSIGFLLRVCQVRLYDQFYERLGDSDLRPGEFSLLWVISQNPGIKQGVLAQTLAIKPAHMTKTVRRCAARGLLHRVIPEDDRRSVQLSLTLRGTDFVTANSHNFFGPTAYNTHSLTEEEAATLAHLLRRFCGLPDCEPERAAR</sequence>
<dbReference type="Gene3D" id="1.10.10.10">
    <property type="entry name" value="Winged helix-like DNA-binding domain superfamily/Winged helix DNA-binding domain"/>
    <property type="match status" value="1"/>
</dbReference>
<keyword evidence="3" id="KW-1185">Reference proteome</keyword>
<reference evidence="2 3" key="1">
    <citation type="submission" date="2018-08" db="EMBL/GenBank/DDBJ databases">
        <title>Pseudooceanicola sediminis CY03 in the family Rhodobacteracea.</title>
        <authorList>
            <person name="Zhang Y.-J."/>
        </authorList>
    </citation>
    <scope>NUCLEOTIDE SEQUENCE [LARGE SCALE GENOMIC DNA]</scope>
    <source>
        <strain evidence="2 3">CY03</strain>
    </source>
</reference>
<dbReference type="SMART" id="SM00347">
    <property type="entry name" value="HTH_MARR"/>
    <property type="match status" value="1"/>
</dbReference>
<feature type="domain" description="HTH marR-type" evidence="1">
    <location>
        <begin position="25"/>
        <end position="157"/>
    </location>
</feature>
<dbReference type="PRINTS" id="PR00598">
    <property type="entry name" value="HTHMARR"/>
</dbReference>
<evidence type="ECO:0000259" key="1">
    <source>
        <dbReference type="PROSITE" id="PS50995"/>
    </source>
</evidence>
<evidence type="ECO:0000313" key="3">
    <source>
        <dbReference type="Proteomes" id="UP000265848"/>
    </source>
</evidence>
<gene>
    <name evidence="2" type="ORF">DL237_06790</name>
</gene>
<dbReference type="PANTHER" id="PTHR33164">
    <property type="entry name" value="TRANSCRIPTIONAL REGULATOR, MARR FAMILY"/>
    <property type="match status" value="1"/>
</dbReference>